<evidence type="ECO:0000256" key="1">
    <source>
        <dbReference type="SAM" id="MobiDB-lite"/>
    </source>
</evidence>
<feature type="compositionally biased region" description="Basic and acidic residues" evidence="1">
    <location>
        <begin position="1"/>
        <end position="10"/>
    </location>
</feature>
<dbReference type="Proteomes" id="UP000078546">
    <property type="component" value="Unassembled WGS sequence"/>
</dbReference>
<protein>
    <submittedName>
        <fullName evidence="3">Uncharacterized protein</fullName>
    </submittedName>
</protein>
<evidence type="ECO:0000313" key="2">
    <source>
        <dbReference type="EMBL" id="SBS86306.1"/>
    </source>
</evidence>
<sequence length="78" mass="8932">MTARFRKNDSAKWSSAIKQGNEVSGSKVKANGRRVKTQRTGATKLKTCRRTRTCAQETEEHFYKLAEGRKLKWGTKSR</sequence>
<proteinExistence type="predicted"/>
<dbReference type="AlphaFoldDB" id="A0A1A8X8Y6"/>
<dbReference type="EMBL" id="FLQV01002278">
    <property type="protein sequence ID" value="SBT01069.1"/>
    <property type="molecule type" value="Genomic_DNA"/>
</dbReference>
<dbReference type="Proteomes" id="UP000078560">
    <property type="component" value="Unassembled WGS sequence"/>
</dbReference>
<organism evidence="3 4">
    <name type="scientific">Plasmodium ovale curtisi</name>
    <dbReference type="NCBI Taxonomy" id="864141"/>
    <lineage>
        <taxon>Eukaryota</taxon>
        <taxon>Sar</taxon>
        <taxon>Alveolata</taxon>
        <taxon>Apicomplexa</taxon>
        <taxon>Aconoidasida</taxon>
        <taxon>Haemosporida</taxon>
        <taxon>Plasmodiidae</taxon>
        <taxon>Plasmodium</taxon>
        <taxon>Plasmodium (Plasmodium)</taxon>
    </lineage>
</organism>
<evidence type="ECO:0000313" key="4">
    <source>
        <dbReference type="Proteomes" id="UP000078546"/>
    </source>
</evidence>
<reference evidence="3" key="2">
    <citation type="submission" date="2016-05" db="EMBL/GenBank/DDBJ databases">
        <authorList>
            <person name="Lavstsen T."/>
            <person name="Jespersen J.S."/>
        </authorList>
    </citation>
    <scope>NUCLEOTIDE SEQUENCE [LARGE SCALE GENOMIC DNA]</scope>
</reference>
<gene>
    <name evidence="3" type="ORF">POVCU1_064380</name>
    <name evidence="2" type="ORF">POVCU2_0036430</name>
</gene>
<evidence type="ECO:0000313" key="3">
    <source>
        <dbReference type="EMBL" id="SBT01069.1"/>
    </source>
</evidence>
<feature type="region of interest" description="Disordered" evidence="1">
    <location>
        <begin position="1"/>
        <end position="39"/>
    </location>
</feature>
<name>A0A1A8X8Y6_PLAOA</name>
<dbReference type="EMBL" id="FLQU01000484">
    <property type="protein sequence ID" value="SBS86306.1"/>
    <property type="molecule type" value="Genomic_DNA"/>
</dbReference>
<reference evidence="4 5" key="1">
    <citation type="submission" date="2016-05" db="EMBL/GenBank/DDBJ databases">
        <authorList>
            <person name="Naeem Raeece"/>
        </authorList>
    </citation>
    <scope>NUCLEOTIDE SEQUENCE [LARGE SCALE GENOMIC DNA]</scope>
</reference>
<accession>A0A1A8X8Y6</accession>
<evidence type="ECO:0000313" key="5">
    <source>
        <dbReference type="Proteomes" id="UP000078560"/>
    </source>
</evidence>
<feature type="compositionally biased region" description="Polar residues" evidence="1">
    <location>
        <begin position="11"/>
        <end position="24"/>
    </location>
</feature>